<dbReference type="FunFam" id="3.90.45.10:FF:000003">
    <property type="entry name" value="Peptide deformylase"/>
    <property type="match status" value="1"/>
</dbReference>
<dbReference type="GO" id="GO:0005739">
    <property type="term" value="C:mitochondrion"/>
    <property type="evidence" value="ECO:0007669"/>
    <property type="project" value="UniProtKB-ARBA"/>
</dbReference>
<reference evidence="9 10" key="1">
    <citation type="submission" date="2012-08" db="EMBL/GenBank/DDBJ databases">
        <title>Oryza genome evolution.</title>
        <authorList>
            <person name="Wing R.A."/>
        </authorList>
    </citation>
    <scope>NUCLEOTIDE SEQUENCE</scope>
</reference>
<evidence type="ECO:0000256" key="5">
    <source>
        <dbReference type="ARBA" id="ARBA00022917"/>
    </source>
</evidence>
<evidence type="ECO:0000256" key="8">
    <source>
        <dbReference type="SAM" id="SignalP"/>
    </source>
</evidence>
<dbReference type="InterPro" id="IPR036821">
    <property type="entry name" value="Peptide_deformylase_sf"/>
</dbReference>
<reference evidence="10" key="2">
    <citation type="submission" date="2013-12" db="EMBL/GenBank/DDBJ databases">
        <authorList>
            <person name="Yu Y."/>
            <person name="Lee S."/>
            <person name="de Baynast K."/>
            <person name="Wissotski M."/>
            <person name="Liu L."/>
            <person name="Talag J."/>
            <person name="Goicoechea J."/>
            <person name="Angelova A."/>
            <person name="Jetty R."/>
            <person name="Kudrna D."/>
            <person name="Golser W."/>
            <person name="Rivera L."/>
            <person name="Zhang J."/>
            <person name="Wing R."/>
        </authorList>
    </citation>
    <scope>NUCLEOTIDE SEQUENCE</scope>
</reference>
<dbReference type="GO" id="GO:0042586">
    <property type="term" value="F:peptide deformylase activity"/>
    <property type="evidence" value="ECO:0007669"/>
    <property type="project" value="UniProtKB-EC"/>
</dbReference>
<evidence type="ECO:0000256" key="1">
    <source>
        <dbReference type="ARBA" id="ARBA00010759"/>
    </source>
</evidence>
<dbReference type="eggNOG" id="KOG3137">
    <property type="taxonomic scope" value="Eukaryota"/>
</dbReference>
<evidence type="ECO:0000256" key="7">
    <source>
        <dbReference type="RuleBase" id="RU362111"/>
    </source>
</evidence>
<dbReference type="Proteomes" id="UP000032180">
    <property type="component" value="Chromosome 1"/>
</dbReference>
<evidence type="ECO:0000313" key="10">
    <source>
        <dbReference type="Proteomes" id="UP000032180"/>
    </source>
</evidence>
<dbReference type="GO" id="GO:0007017">
    <property type="term" value="P:microtubule-based process"/>
    <property type="evidence" value="ECO:0007669"/>
    <property type="project" value="InterPro"/>
</dbReference>
<dbReference type="PANTHER" id="PTHR10458:SF2">
    <property type="entry name" value="PEPTIDE DEFORMYLASE, MITOCHONDRIAL"/>
    <property type="match status" value="1"/>
</dbReference>
<keyword evidence="7" id="KW-0934">Plastid</keyword>
<dbReference type="PRINTS" id="PR01576">
    <property type="entry name" value="PDEFORMYLASE"/>
</dbReference>
<evidence type="ECO:0000313" key="9">
    <source>
        <dbReference type="EnsemblPlants" id="LPERR01G16740.1"/>
    </source>
</evidence>
<keyword evidence="3 7" id="KW-0479">Metal-binding</keyword>
<evidence type="ECO:0000256" key="3">
    <source>
        <dbReference type="ARBA" id="ARBA00022723"/>
    </source>
</evidence>
<dbReference type="GO" id="GO:0030286">
    <property type="term" value="C:dynein complex"/>
    <property type="evidence" value="ECO:0007669"/>
    <property type="project" value="InterPro"/>
</dbReference>
<comment type="catalytic activity">
    <reaction evidence="7">
        <text>N-terminal N-formyl-L-methionyl-[peptide] + H2O = N-terminal L-methionyl-[peptide] + formate</text>
        <dbReference type="Rhea" id="RHEA:24420"/>
        <dbReference type="Rhea" id="RHEA-COMP:10639"/>
        <dbReference type="Rhea" id="RHEA-COMP:10640"/>
        <dbReference type="ChEBI" id="CHEBI:15377"/>
        <dbReference type="ChEBI" id="CHEBI:15740"/>
        <dbReference type="ChEBI" id="CHEBI:49298"/>
        <dbReference type="ChEBI" id="CHEBI:64731"/>
        <dbReference type="EC" id="3.5.1.88"/>
    </reaction>
</comment>
<protein>
    <recommendedName>
        <fullName evidence="2 7">Peptide deformylase</fullName>
        <ecNumber evidence="2 7">3.5.1.88</ecNumber>
    </recommendedName>
</protein>
<accession>A0A0D9V1Z1</accession>
<dbReference type="Gene3D" id="3.90.45.10">
    <property type="entry name" value="Peptide deformylase"/>
    <property type="match status" value="1"/>
</dbReference>
<name>A0A0D9V1Z1_9ORYZ</name>
<comment type="function">
    <text evidence="6 7">Removes the formyl group from the N-terminal Met of newly synthesized proteins.</text>
</comment>
<dbReference type="NCBIfam" id="NF001159">
    <property type="entry name" value="PRK00150.1-3"/>
    <property type="match status" value="1"/>
</dbReference>
<keyword evidence="5 7" id="KW-0648">Protein biosynthesis</keyword>
<dbReference type="SMART" id="SM01375">
    <property type="entry name" value="Dynein_light"/>
    <property type="match status" value="1"/>
</dbReference>
<evidence type="ECO:0000256" key="6">
    <source>
        <dbReference type="ARBA" id="ARBA00037114"/>
    </source>
</evidence>
<feature type="chain" id="PRO_5002346926" description="Peptide deformylase" evidence="8">
    <location>
        <begin position="26"/>
        <end position="449"/>
    </location>
</feature>
<dbReference type="HOGENOM" id="CLU_610274_0_0_1"/>
<dbReference type="STRING" id="77586.A0A0D9V1Z1"/>
<keyword evidence="7" id="KW-0809">Transit peptide</keyword>
<evidence type="ECO:0000256" key="2">
    <source>
        <dbReference type="ARBA" id="ARBA00012175"/>
    </source>
</evidence>
<dbReference type="GO" id="GO:0046872">
    <property type="term" value="F:metal ion binding"/>
    <property type="evidence" value="ECO:0007669"/>
    <property type="project" value="UniProtKB-KW"/>
</dbReference>
<dbReference type="NCBIfam" id="TIGR00079">
    <property type="entry name" value="pept_deformyl"/>
    <property type="match status" value="1"/>
</dbReference>
<keyword evidence="7" id="KW-0150">Chloroplast</keyword>
<reference evidence="9" key="3">
    <citation type="submission" date="2015-04" db="UniProtKB">
        <authorList>
            <consortium name="EnsemblPlants"/>
        </authorList>
    </citation>
    <scope>IDENTIFICATION</scope>
</reference>
<dbReference type="FunFam" id="3.30.740.10:FF:000003">
    <property type="entry name" value="Dynein light chain"/>
    <property type="match status" value="1"/>
</dbReference>
<dbReference type="CDD" id="cd00487">
    <property type="entry name" value="Pep_deformylase"/>
    <property type="match status" value="1"/>
</dbReference>
<dbReference type="Gramene" id="LPERR01G16740.1">
    <property type="protein sequence ID" value="LPERR01G16740.1"/>
    <property type="gene ID" value="LPERR01G16740"/>
</dbReference>
<dbReference type="Gene3D" id="3.30.740.10">
    <property type="entry name" value="Protein Inhibitor Of Neuronal Nitric Oxide Synthase"/>
    <property type="match status" value="1"/>
</dbReference>
<keyword evidence="8" id="KW-0732">Signal</keyword>
<keyword evidence="10" id="KW-1185">Reference proteome</keyword>
<dbReference type="PANTHER" id="PTHR10458">
    <property type="entry name" value="PEPTIDE DEFORMYLASE"/>
    <property type="match status" value="1"/>
</dbReference>
<feature type="signal peptide" evidence="8">
    <location>
        <begin position="1"/>
        <end position="25"/>
    </location>
</feature>
<dbReference type="Pfam" id="PF01221">
    <property type="entry name" value="Dynein_light"/>
    <property type="match status" value="1"/>
</dbReference>
<sequence length="449" mass="48710">MEALLRPLSTTAAAAAALLLSPAAGAPAAVAAARRVTNGGKRWSSMRANAGGGGWLSGLLGGKGGGGGGGPTAMTVTPGTVKAGDPVLHEPAREVDPAEIPSEKVQGIIDRMVGVMRKAPGVGLAAPQIGVPLKIIVLEDTQEYISYAPTKDIEAQDRRPFDLLVIINPKLKKTSKRTALFFEGCLSVDGYRALVERHLDVEVSGLDQNGRSIKVEASGWQARILQHECDHLEGTLYVDKMVPRTFRTVDNLDLPLPVGSPPIARHGSSRKTKAEQWLFGGRWRGIVKETKHTVASEAKPPTIPTTIQKDEDICLEKSRVHLPGLGQREIIDIAPGRKSMPEMEINMKEVVSVLGVKVMAADMPPFMQLHAFRCAKRSHDSLDKFSSRQLAHDVKKEFDKVYGPTWHCIVGTSYGSFVTHSRGCFLYFSMDKIIVMLFKTKVRKVLASS</sequence>
<comment type="subcellular location">
    <subcellularLocation>
        <location evidence="7">Plastid</location>
        <location evidence="7">Chloroplast</location>
    </subcellularLocation>
</comment>
<dbReference type="Pfam" id="PF01327">
    <property type="entry name" value="Pep_deformylase"/>
    <property type="match status" value="1"/>
</dbReference>
<dbReference type="InterPro" id="IPR037177">
    <property type="entry name" value="DLC_sf"/>
</dbReference>
<dbReference type="EnsemblPlants" id="LPERR01G16740.1">
    <property type="protein sequence ID" value="LPERR01G16740.1"/>
    <property type="gene ID" value="LPERR01G16740"/>
</dbReference>
<dbReference type="EC" id="3.5.1.88" evidence="2 7"/>
<dbReference type="HAMAP" id="MF_00163">
    <property type="entry name" value="Pep_deformylase"/>
    <property type="match status" value="1"/>
</dbReference>
<organism evidence="9 10">
    <name type="scientific">Leersia perrieri</name>
    <dbReference type="NCBI Taxonomy" id="77586"/>
    <lineage>
        <taxon>Eukaryota</taxon>
        <taxon>Viridiplantae</taxon>
        <taxon>Streptophyta</taxon>
        <taxon>Embryophyta</taxon>
        <taxon>Tracheophyta</taxon>
        <taxon>Spermatophyta</taxon>
        <taxon>Magnoliopsida</taxon>
        <taxon>Liliopsida</taxon>
        <taxon>Poales</taxon>
        <taxon>Poaceae</taxon>
        <taxon>BOP clade</taxon>
        <taxon>Oryzoideae</taxon>
        <taxon>Oryzeae</taxon>
        <taxon>Oryzinae</taxon>
        <taxon>Leersia</taxon>
    </lineage>
</organism>
<dbReference type="SUPFAM" id="SSF56420">
    <property type="entry name" value="Peptide deformylase"/>
    <property type="match status" value="1"/>
</dbReference>
<dbReference type="AlphaFoldDB" id="A0A0D9V1Z1"/>
<comment type="similarity">
    <text evidence="1 7">Belongs to the polypeptide deformylase family.</text>
</comment>
<dbReference type="eggNOG" id="KOG3430">
    <property type="taxonomic scope" value="Eukaryota"/>
</dbReference>
<dbReference type="CDD" id="cd21452">
    <property type="entry name" value="DLC-like_DYNLL1_DYNLL2"/>
    <property type="match status" value="1"/>
</dbReference>
<dbReference type="InterPro" id="IPR023635">
    <property type="entry name" value="Peptide_deformylase"/>
</dbReference>
<dbReference type="GO" id="GO:0009507">
    <property type="term" value="C:chloroplast"/>
    <property type="evidence" value="ECO:0007669"/>
    <property type="project" value="UniProtKB-SubCell"/>
</dbReference>
<evidence type="ECO:0000256" key="4">
    <source>
        <dbReference type="ARBA" id="ARBA00022801"/>
    </source>
</evidence>
<dbReference type="InterPro" id="IPR001372">
    <property type="entry name" value="Dynein_light_chain_typ-1/2"/>
</dbReference>
<dbReference type="SUPFAM" id="SSF54648">
    <property type="entry name" value="DLC"/>
    <property type="match status" value="1"/>
</dbReference>
<proteinExistence type="inferred from homology"/>
<keyword evidence="4 7" id="KW-0378">Hydrolase</keyword>
<dbReference type="GO" id="GO:0006412">
    <property type="term" value="P:translation"/>
    <property type="evidence" value="ECO:0007669"/>
    <property type="project" value="UniProtKB-KW"/>
</dbReference>